<sequence>RNSPRRAQVGMTLLASCMNHQPLICRLLIHHGLLQALTSMLQASVHLQLLALEALKYLLTCKTKHDNNIPRETVAHLRMSGGLIYLAWLACAHSNSNVERAATNVFAAIVQWANASDEGAVLAQDLVEQGCLLLLVQRQDSQIWLWLLAQLRDGDSSNHLVSAAVRSTNDLLRTNVIVGLCVMTKLTMASSDEWWPSIQSVLMDSSNSAIWRHVLRVLIELCCPVTIKSTCHHDHPNVVPRLPLPFLHGSLLTLTWPSQTKSVSKSAMMQNSAAVATMLYADATCATIPMPHGIPSHCMEYFLQMCQRTTASPVSRVEAMDCADLLDLASIAQKMGMLALLSSVEDALKVQYFPHQVARVLRDAVSMRIPSVILARFALIVVACAGFPFFLQLFASEQEDGDVTLANKLGFHANVLETVTCTLLAVLLTMLLFAGSIVSNSLEVYAIKQHNCGATWLDAFRETQVYHNFTHDRLPTLRTLIFVPTMSSNAAHAAILRVR</sequence>
<accession>A0A397CR38</accession>
<keyword evidence="1" id="KW-0472">Membrane</keyword>
<evidence type="ECO:0000313" key="3">
    <source>
        <dbReference type="Proteomes" id="UP000266643"/>
    </source>
</evidence>
<protein>
    <submittedName>
        <fullName evidence="2">Uncharacterized protein</fullName>
    </submittedName>
</protein>
<dbReference type="EMBL" id="QUTD01008061">
    <property type="protein sequence ID" value="RHY47707.1"/>
    <property type="molecule type" value="Genomic_DNA"/>
</dbReference>
<dbReference type="Proteomes" id="UP000266643">
    <property type="component" value="Unassembled WGS sequence"/>
</dbReference>
<name>A0A397CR38_APHAT</name>
<evidence type="ECO:0000313" key="2">
    <source>
        <dbReference type="EMBL" id="RHY47707.1"/>
    </source>
</evidence>
<feature type="transmembrane region" description="Helical" evidence="1">
    <location>
        <begin position="415"/>
        <end position="438"/>
    </location>
</feature>
<dbReference type="VEuPathDB" id="FungiDB:H257_07813"/>
<reference evidence="2 3" key="1">
    <citation type="submission" date="2018-08" db="EMBL/GenBank/DDBJ databases">
        <title>Aphanomyces genome sequencing and annotation.</title>
        <authorList>
            <person name="Minardi D."/>
            <person name="Oidtmann B."/>
            <person name="Van Der Giezen M."/>
            <person name="Studholme D.J."/>
        </authorList>
    </citation>
    <scope>NUCLEOTIDE SEQUENCE [LARGE SCALE GENOMIC DNA]</scope>
    <source>
        <strain evidence="2 3">D2</strain>
    </source>
</reference>
<organism evidence="2 3">
    <name type="scientific">Aphanomyces astaci</name>
    <name type="common">Crayfish plague agent</name>
    <dbReference type="NCBI Taxonomy" id="112090"/>
    <lineage>
        <taxon>Eukaryota</taxon>
        <taxon>Sar</taxon>
        <taxon>Stramenopiles</taxon>
        <taxon>Oomycota</taxon>
        <taxon>Saprolegniomycetes</taxon>
        <taxon>Saprolegniales</taxon>
        <taxon>Verrucalvaceae</taxon>
        <taxon>Aphanomyces</taxon>
    </lineage>
</organism>
<dbReference type="AlphaFoldDB" id="A0A397CR38"/>
<feature type="transmembrane region" description="Helical" evidence="1">
    <location>
        <begin position="373"/>
        <end position="395"/>
    </location>
</feature>
<keyword evidence="1" id="KW-1133">Transmembrane helix</keyword>
<proteinExistence type="predicted"/>
<gene>
    <name evidence="2" type="ORF">DYB30_011696</name>
</gene>
<comment type="caution">
    <text evidence="2">The sequence shown here is derived from an EMBL/GenBank/DDBJ whole genome shotgun (WGS) entry which is preliminary data.</text>
</comment>
<keyword evidence="1" id="KW-0812">Transmembrane</keyword>
<evidence type="ECO:0000256" key="1">
    <source>
        <dbReference type="SAM" id="Phobius"/>
    </source>
</evidence>
<feature type="non-terminal residue" evidence="2">
    <location>
        <position position="1"/>
    </location>
</feature>